<name>A0A1F5KCS5_9BACT</name>
<accession>A0A1F5KCS5</accession>
<dbReference type="AlphaFoldDB" id="A0A1F5KCS5"/>
<dbReference type="EMBL" id="MFDE01000018">
    <property type="protein sequence ID" value="OGE38575.1"/>
    <property type="molecule type" value="Genomic_DNA"/>
</dbReference>
<organism evidence="1 2">
    <name type="scientific">Candidatus Daviesbacteria bacterium RIFCSPHIGHO2_12_FULL_37_11</name>
    <dbReference type="NCBI Taxonomy" id="1797777"/>
    <lineage>
        <taxon>Bacteria</taxon>
        <taxon>Candidatus Daviesiibacteriota</taxon>
    </lineage>
</organism>
<proteinExistence type="predicted"/>
<protein>
    <submittedName>
        <fullName evidence="1">Uncharacterized protein</fullName>
    </submittedName>
</protein>
<dbReference type="Proteomes" id="UP000176527">
    <property type="component" value="Unassembled WGS sequence"/>
</dbReference>
<evidence type="ECO:0000313" key="1">
    <source>
        <dbReference type="EMBL" id="OGE38575.1"/>
    </source>
</evidence>
<gene>
    <name evidence="1" type="ORF">A3F00_01640</name>
</gene>
<reference evidence="1 2" key="1">
    <citation type="journal article" date="2016" name="Nat. Commun.">
        <title>Thousands of microbial genomes shed light on interconnected biogeochemical processes in an aquifer system.</title>
        <authorList>
            <person name="Anantharaman K."/>
            <person name="Brown C.T."/>
            <person name="Hug L.A."/>
            <person name="Sharon I."/>
            <person name="Castelle C.J."/>
            <person name="Probst A.J."/>
            <person name="Thomas B.C."/>
            <person name="Singh A."/>
            <person name="Wilkins M.J."/>
            <person name="Karaoz U."/>
            <person name="Brodie E.L."/>
            <person name="Williams K.H."/>
            <person name="Hubbard S.S."/>
            <person name="Banfield J.F."/>
        </authorList>
    </citation>
    <scope>NUCLEOTIDE SEQUENCE [LARGE SCALE GENOMIC DNA]</scope>
</reference>
<evidence type="ECO:0000313" key="2">
    <source>
        <dbReference type="Proteomes" id="UP000176527"/>
    </source>
</evidence>
<sequence>MIDTPDLSEETSNISDNEIATAIDLARKPLKETNVLRTYDIQDSIKISIDENQRIVFPESINLAKMSFDPYKLLIGISAGDYDESQNKAIIFYPHERNNKLNGKSVMRMSVNAAVKLLETCSEYLGIDSKRLFYIFEDYTNRTRIWNDEEMELHGNGLVYTLLNHYSNKVRGSTVK</sequence>
<comment type="caution">
    <text evidence="1">The sequence shown here is derived from an EMBL/GenBank/DDBJ whole genome shotgun (WGS) entry which is preliminary data.</text>
</comment>